<dbReference type="SMART" id="SM00173">
    <property type="entry name" value="RAS"/>
    <property type="match status" value="1"/>
</dbReference>
<keyword evidence="2" id="KW-0547">Nucleotide-binding</keyword>
<dbReference type="InterPro" id="IPR001806">
    <property type="entry name" value="Small_GTPase"/>
</dbReference>
<keyword evidence="5" id="KW-1185">Reference proteome</keyword>
<evidence type="ECO:0000256" key="1">
    <source>
        <dbReference type="ARBA" id="ARBA00006270"/>
    </source>
</evidence>
<protein>
    <recommendedName>
        <fullName evidence="6">Ras family protein</fullName>
    </recommendedName>
</protein>
<accession>A0ABR2GXD6</accession>
<dbReference type="CDD" id="cd00154">
    <property type="entry name" value="Rab"/>
    <property type="match status" value="1"/>
</dbReference>
<proteinExistence type="inferred from homology"/>
<dbReference type="InterPro" id="IPR027417">
    <property type="entry name" value="P-loop_NTPase"/>
</dbReference>
<dbReference type="Pfam" id="PF00071">
    <property type="entry name" value="Ras"/>
    <property type="match status" value="1"/>
</dbReference>
<comment type="similarity">
    <text evidence="1">Belongs to the small GTPase superfamily. Rab family.</text>
</comment>
<name>A0ABR2GXD6_9EUKA</name>
<dbReference type="SUPFAM" id="SSF52540">
    <property type="entry name" value="P-loop containing nucleoside triphosphate hydrolases"/>
    <property type="match status" value="1"/>
</dbReference>
<evidence type="ECO:0000256" key="3">
    <source>
        <dbReference type="ARBA" id="ARBA00023134"/>
    </source>
</evidence>
<dbReference type="InterPro" id="IPR050305">
    <property type="entry name" value="Small_GTPase_Rab"/>
</dbReference>
<dbReference type="EMBL" id="JAPFFF010000055">
    <property type="protein sequence ID" value="KAK8838579.1"/>
    <property type="molecule type" value="Genomic_DNA"/>
</dbReference>
<dbReference type="SMART" id="SM00175">
    <property type="entry name" value="RAB"/>
    <property type="match status" value="1"/>
</dbReference>
<dbReference type="PRINTS" id="PR00449">
    <property type="entry name" value="RASTRNSFRMNG"/>
</dbReference>
<evidence type="ECO:0000313" key="4">
    <source>
        <dbReference type="EMBL" id="KAK8838579.1"/>
    </source>
</evidence>
<organism evidence="4 5">
    <name type="scientific">Tritrichomonas musculus</name>
    <dbReference type="NCBI Taxonomy" id="1915356"/>
    <lineage>
        <taxon>Eukaryota</taxon>
        <taxon>Metamonada</taxon>
        <taxon>Parabasalia</taxon>
        <taxon>Tritrichomonadida</taxon>
        <taxon>Tritrichomonadidae</taxon>
        <taxon>Tritrichomonas</taxon>
    </lineage>
</organism>
<dbReference type="Proteomes" id="UP001470230">
    <property type="component" value="Unassembled WGS sequence"/>
</dbReference>
<dbReference type="Gene3D" id="3.40.50.300">
    <property type="entry name" value="P-loop containing nucleotide triphosphate hydrolases"/>
    <property type="match status" value="1"/>
</dbReference>
<keyword evidence="3" id="KW-0342">GTP-binding</keyword>
<dbReference type="PANTHER" id="PTHR47980">
    <property type="entry name" value="LD44762P"/>
    <property type="match status" value="1"/>
</dbReference>
<evidence type="ECO:0000313" key="5">
    <source>
        <dbReference type="Proteomes" id="UP001470230"/>
    </source>
</evidence>
<gene>
    <name evidence="4" type="ORF">M9Y10_033211</name>
</gene>
<evidence type="ECO:0008006" key="6">
    <source>
        <dbReference type="Google" id="ProtNLM"/>
    </source>
</evidence>
<dbReference type="PROSITE" id="PS51419">
    <property type="entry name" value="RAB"/>
    <property type="match status" value="1"/>
</dbReference>
<evidence type="ECO:0000256" key="2">
    <source>
        <dbReference type="ARBA" id="ARBA00022741"/>
    </source>
</evidence>
<sequence>MERKPVYKILVLGRAYNESGRLIMRYVDNCYISDEIWPGPEFRNKEIIVDGKFIKFQIWQVTGSCPRVGRSYYLRNLQGVIIIFDVTKEDAFQYAKYFLDDIKNNAECDLDVILIGNESGSDRIINKEEAEKFASDNNMHYFDISIRDNRGVDEAFTYLATQIRHHHIYKNIKANFPLNKKKSKTKQ</sequence>
<dbReference type="PROSITE" id="PS51421">
    <property type="entry name" value="RAS"/>
    <property type="match status" value="1"/>
</dbReference>
<comment type="caution">
    <text evidence="4">The sequence shown here is derived from an EMBL/GenBank/DDBJ whole genome shotgun (WGS) entry which is preliminary data.</text>
</comment>
<reference evidence="4 5" key="1">
    <citation type="submission" date="2024-04" db="EMBL/GenBank/DDBJ databases">
        <title>Tritrichomonas musculus Genome.</title>
        <authorList>
            <person name="Alves-Ferreira E."/>
            <person name="Grigg M."/>
            <person name="Lorenzi H."/>
            <person name="Galac M."/>
        </authorList>
    </citation>
    <scope>NUCLEOTIDE SEQUENCE [LARGE SCALE GENOMIC DNA]</scope>
    <source>
        <strain evidence="4 5">EAF2021</strain>
    </source>
</reference>